<proteinExistence type="predicted"/>
<keyword evidence="3" id="KW-1185">Reference proteome</keyword>
<evidence type="ECO:0000256" key="1">
    <source>
        <dbReference type="SAM" id="Phobius"/>
    </source>
</evidence>
<name>A0A9E5DEW6_9EURY</name>
<comment type="caution">
    <text evidence="2">The sequence shown here is derived from an EMBL/GenBank/DDBJ whole genome shotgun (WGS) entry which is preliminary data.</text>
</comment>
<dbReference type="AlphaFoldDB" id="A0A9E5DEW6"/>
<gene>
    <name evidence="2" type="ORF">FKB36_11685</name>
</gene>
<organism evidence="2 3">
    <name type="scientific">Methanoculleus formosensis</name>
    <dbReference type="NCBI Taxonomy" id="2590886"/>
    <lineage>
        <taxon>Archaea</taxon>
        <taxon>Methanobacteriati</taxon>
        <taxon>Methanobacteriota</taxon>
        <taxon>Stenosarchaea group</taxon>
        <taxon>Methanomicrobia</taxon>
        <taxon>Methanomicrobiales</taxon>
        <taxon>Methanomicrobiaceae</taxon>
        <taxon>Methanoculleus</taxon>
    </lineage>
</organism>
<evidence type="ECO:0000313" key="3">
    <source>
        <dbReference type="Proteomes" id="UP001065682"/>
    </source>
</evidence>
<feature type="transmembrane region" description="Helical" evidence="1">
    <location>
        <begin position="12"/>
        <end position="33"/>
    </location>
</feature>
<reference evidence="2" key="1">
    <citation type="submission" date="2019-06" db="EMBL/GenBank/DDBJ databases">
        <title>Methanoculleus strain from Tamsui River, Taipei, Taiwan.</title>
        <authorList>
            <person name="You Y.-T."/>
            <person name="Chen S.-C."/>
            <person name="Lai S.-J."/>
            <person name="Lee Y.-C."/>
            <person name="Lai M.-C."/>
        </authorList>
    </citation>
    <scope>NUCLEOTIDE SEQUENCE</scope>
    <source>
        <strain evidence="2">Afa-1</strain>
    </source>
</reference>
<dbReference type="Proteomes" id="UP001065682">
    <property type="component" value="Unassembled WGS sequence"/>
</dbReference>
<dbReference type="InterPro" id="IPR055713">
    <property type="entry name" value="DUF7289"/>
</dbReference>
<accession>A0A9E5DEW6</accession>
<keyword evidence="1" id="KW-0812">Transmembrane</keyword>
<keyword evidence="1" id="KW-0472">Membrane</keyword>
<evidence type="ECO:0000313" key="2">
    <source>
        <dbReference type="EMBL" id="MCT8338129.1"/>
    </source>
</evidence>
<dbReference type="EMBL" id="VHLL01000008">
    <property type="protein sequence ID" value="MCT8338129.1"/>
    <property type="molecule type" value="Genomic_DNA"/>
</dbReference>
<protein>
    <submittedName>
        <fullName evidence="2">Uncharacterized protein</fullName>
    </submittedName>
</protein>
<keyword evidence="1" id="KW-1133">Transmembrane helix</keyword>
<dbReference type="Pfam" id="PF23960">
    <property type="entry name" value="DUF7289"/>
    <property type="match status" value="1"/>
</dbReference>
<sequence length="255" mass="28252">MKMNEKAVSEAIGFVLILGIVISGIGLVTLYGYPVLVKEQSNTDVKNMERAMIVIQNDMKSLCFKNVPYKETSLQVSGGTLEVTNSSSYGGYMNVTTDAGFWIYPFGALTYRSDRSNEVITLENGAVMLRQDGATGSAMLAEPRWFYDNATGTFVIYIMNITTDTLMAKSGMTTVRMSLENATTHPPLLSPAAITVKYETDPSGDYYSTAWENYLTGNSLGMDKTATPNEYTWKISEKPVSKLVIKEYRIKIHDL</sequence>